<evidence type="ECO:0000313" key="1">
    <source>
        <dbReference type="EMBL" id="GAH66369.1"/>
    </source>
</evidence>
<gene>
    <name evidence="1" type="ORF">S03H2_46760</name>
</gene>
<proteinExistence type="predicted"/>
<dbReference type="AlphaFoldDB" id="X1IJR7"/>
<name>X1IJR7_9ZZZZ</name>
<sequence length="113" mass="13164">MQSVFIEISTDVKTVNVNGEEITLRNIPALKDEKNNKIYVDPADVLIGEINQLAEENNIEARDIPLLLLLYAVPGPFKKGEIQYQYHLHKMLFYLWKNLEKQNYSKGFPHDEF</sequence>
<dbReference type="EMBL" id="BARU01029392">
    <property type="protein sequence ID" value="GAH66369.1"/>
    <property type="molecule type" value="Genomic_DNA"/>
</dbReference>
<feature type="non-terminal residue" evidence="1">
    <location>
        <position position="113"/>
    </location>
</feature>
<reference evidence="1" key="1">
    <citation type="journal article" date="2014" name="Front. Microbiol.">
        <title>High frequency of phylogenetically diverse reductive dehalogenase-homologous genes in deep subseafloor sedimentary metagenomes.</title>
        <authorList>
            <person name="Kawai M."/>
            <person name="Futagami T."/>
            <person name="Toyoda A."/>
            <person name="Takaki Y."/>
            <person name="Nishi S."/>
            <person name="Hori S."/>
            <person name="Arai W."/>
            <person name="Tsubouchi T."/>
            <person name="Morono Y."/>
            <person name="Uchiyama I."/>
            <person name="Ito T."/>
            <person name="Fujiyama A."/>
            <person name="Inagaki F."/>
            <person name="Takami H."/>
        </authorList>
    </citation>
    <scope>NUCLEOTIDE SEQUENCE</scope>
    <source>
        <strain evidence="1">Expedition CK06-06</strain>
    </source>
</reference>
<organism evidence="1">
    <name type="scientific">marine sediment metagenome</name>
    <dbReference type="NCBI Taxonomy" id="412755"/>
    <lineage>
        <taxon>unclassified sequences</taxon>
        <taxon>metagenomes</taxon>
        <taxon>ecological metagenomes</taxon>
    </lineage>
</organism>
<comment type="caution">
    <text evidence="1">The sequence shown here is derived from an EMBL/GenBank/DDBJ whole genome shotgun (WGS) entry which is preliminary data.</text>
</comment>
<accession>X1IJR7</accession>
<protein>
    <submittedName>
        <fullName evidence="1">Uncharacterized protein</fullName>
    </submittedName>
</protein>